<evidence type="ECO:0000313" key="1">
    <source>
        <dbReference type="EMBL" id="UPL10652.1"/>
    </source>
</evidence>
<name>A0ABY4ID29_9MICO</name>
<keyword evidence="2" id="KW-1185">Reference proteome</keyword>
<organism evidence="1 2">
    <name type="scientific">Microbacterium sufflavum</name>
    <dbReference type="NCBI Taxonomy" id="2851649"/>
    <lineage>
        <taxon>Bacteria</taxon>
        <taxon>Bacillati</taxon>
        <taxon>Actinomycetota</taxon>
        <taxon>Actinomycetes</taxon>
        <taxon>Micrococcales</taxon>
        <taxon>Microbacteriaceae</taxon>
        <taxon>Microbacterium</taxon>
    </lineage>
</organism>
<gene>
    <name evidence="1" type="ORF">KV394_05840</name>
</gene>
<sequence length="49" mass="5003">MVASCADAESIPDAKSVEVAVIPTKKFDADAAASGKLDDAVSCDGRGYR</sequence>
<evidence type="ECO:0000313" key="2">
    <source>
        <dbReference type="Proteomes" id="UP000831467"/>
    </source>
</evidence>
<reference evidence="1 2" key="1">
    <citation type="submission" date="2021-06" db="EMBL/GenBank/DDBJ databases">
        <title>Genome-based taxonomic framework of Microbacterium strains isolated from marine environment, the description of four new species and reclassification of four preexisting species.</title>
        <authorList>
            <person name="Lee S.D."/>
            <person name="Kim S.-M."/>
            <person name="Byeon Y.-S."/>
            <person name="Yang H.L."/>
            <person name="Kim I.S."/>
        </authorList>
    </citation>
    <scope>NUCLEOTIDE SEQUENCE [LARGE SCALE GENOMIC DNA]</scope>
    <source>
        <strain evidence="1 2">SSW1-51</strain>
    </source>
</reference>
<dbReference type="RefSeq" id="WP_247982533.1">
    <property type="nucleotide sequence ID" value="NZ_CP078076.1"/>
</dbReference>
<dbReference type="Proteomes" id="UP000831467">
    <property type="component" value="Chromosome"/>
</dbReference>
<accession>A0ABY4ID29</accession>
<protein>
    <submittedName>
        <fullName evidence="1">Uncharacterized protein</fullName>
    </submittedName>
</protein>
<dbReference type="EMBL" id="CP078076">
    <property type="protein sequence ID" value="UPL10652.1"/>
    <property type="molecule type" value="Genomic_DNA"/>
</dbReference>
<proteinExistence type="predicted"/>